<keyword evidence="3" id="KW-1185">Reference proteome</keyword>
<protein>
    <submittedName>
        <fullName evidence="2">Uncharacterized protein</fullName>
    </submittedName>
</protein>
<evidence type="ECO:0000313" key="2">
    <source>
        <dbReference type="EMBL" id="EEF23277.1"/>
    </source>
</evidence>
<accession>B9TLI7</accession>
<reference evidence="3" key="1">
    <citation type="journal article" date="2010" name="Nat. Biotechnol.">
        <title>Draft genome sequence of the oilseed species Ricinus communis.</title>
        <authorList>
            <person name="Chan A.P."/>
            <person name="Crabtree J."/>
            <person name="Zhao Q."/>
            <person name="Lorenzi H."/>
            <person name="Orvis J."/>
            <person name="Puiu D."/>
            <person name="Melake-Berhan A."/>
            <person name="Jones K.M."/>
            <person name="Redman J."/>
            <person name="Chen G."/>
            <person name="Cahoon E.B."/>
            <person name="Gedil M."/>
            <person name="Stanke M."/>
            <person name="Haas B.J."/>
            <person name="Wortman J.R."/>
            <person name="Fraser-Liggett C.M."/>
            <person name="Ravel J."/>
            <person name="Rabinowicz P.D."/>
        </authorList>
    </citation>
    <scope>NUCLEOTIDE SEQUENCE [LARGE SCALE GENOMIC DNA]</scope>
    <source>
        <strain evidence="3">cv. Hale</strain>
    </source>
</reference>
<sequence>MNRLAPLSEEPIREDEESTSSSKKGQSWKNWLKTHFSLVFNKKSDLKILLSVLGCPLFPVSVHPKLPINEHIQKQDKL</sequence>
<dbReference type="AlphaFoldDB" id="B9TLI7"/>
<organism evidence="2 3">
    <name type="scientific">Ricinus communis</name>
    <name type="common">Castor bean</name>
    <dbReference type="NCBI Taxonomy" id="3988"/>
    <lineage>
        <taxon>Eukaryota</taxon>
        <taxon>Viridiplantae</taxon>
        <taxon>Streptophyta</taxon>
        <taxon>Embryophyta</taxon>
        <taxon>Tracheophyta</taxon>
        <taxon>Spermatophyta</taxon>
        <taxon>Magnoliopsida</taxon>
        <taxon>eudicotyledons</taxon>
        <taxon>Gunneridae</taxon>
        <taxon>Pentapetalae</taxon>
        <taxon>rosids</taxon>
        <taxon>fabids</taxon>
        <taxon>Malpighiales</taxon>
        <taxon>Euphorbiaceae</taxon>
        <taxon>Acalyphoideae</taxon>
        <taxon>Acalypheae</taxon>
        <taxon>Ricinus</taxon>
    </lineage>
</organism>
<name>B9TLI7_RICCO</name>
<evidence type="ECO:0000313" key="3">
    <source>
        <dbReference type="Proteomes" id="UP000008311"/>
    </source>
</evidence>
<feature type="region of interest" description="Disordered" evidence="1">
    <location>
        <begin position="1"/>
        <end position="27"/>
    </location>
</feature>
<dbReference type="Proteomes" id="UP000008311">
    <property type="component" value="Unassembled WGS sequence"/>
</dbReference>
<dbReference type="InParanoid" id="B9TLI7"/>
<gene>
    <name evidence="2" type="ORF">RCOM_1983660</name>
</gene>
<evidence type="ECO:0000256" key="1">
    <source>
        <dbReference type="SAM" id="MobiDB-lite"/>
    </source>
</evidence>
<dbReference type="EMBL" id="EQ986903">
    <property type="protein sequence ID" value="EEF23277.1"/>
    <property type="molecule type" value="Genomic_DNA"/>
</dbReference>
<proteinExistence type="predicted"/>